<proteinExistence type="predicted"/>
<reference evidence="2 3" key="1">
    <citation type="submission" date="2022-09" db="EMBL/GenBank/DDBJ databases">
        <title>Genome sequencing of Flavivirga sp. MEBiC05379.</title>
        <authorList>
            <person name="Oh H.-M."/>
            <person name="Kwon K.K."/>
            <person name="Park M.J."/>
            <person name="Yang S.-H."/>
        </authorList>
    </citation>
    <scope>NUCLEOTIDE SEQUENCE [LARGE SCALE GENOMIC DNA]</scope>
    <source>
        <strain evidence="2 3">MEBiC05379</strain>
    </source>
</reference>
<evidence type="ECO:0000313" key="3">
    <source>
        <dbReference type="Proteomes" id="UP001337305"/>
    </source>
</evidence>
<organism evidence="2 3">
    <name type="scientific">Flavivirga spongiicola</name>
    <dbReference type="NCBI Taxonomy" id="421621"/>
    <lineage>
        <taxon>Bacteria</taxon>
        <taxon>Pseudomonadati</taxon>
        <taxon>Bacteroidota</taxon>
        <taxon>Flavobacteriia</taxon>
        <taxon>Flavobacteriales</taxon>
        <taxon>Flavobacteriaceae</taxon>
        <taxon>Flavivirga</taxon>
    </lineage>
</organism>
<evidence type="ECO:0000313" key="2">
    <source>
        <dbReference type="EMBL" id="MEF3831664.1"/>
    </source>
</evidence>
<dbReference type="InterPro" id="IPR025495">
    <property type="entry name" value="DUF4386"/>
</dbReference>
<keyword evidence="1" id="KW-1133">Transmembrane helix</keyword>
<comment type="caution">
    <text evidence="2">The sequence shown here is derived from an EMBL/GenBank/DDBJ whole genome shotgun (WGS) entry which is preliminary data.</text>
</comment>
<feature type="transmembrane region" description="Helical" evidence="1">
    <location>
        <begin position="143"/>
        <end position="162"/>
    </location>
</feature>
<evidence type="ECO:0000256" key="1">
    <source>
        <dbReference type="SAM" id="Phobius"/>
    </source>
</evidence>
<gene>
    <name evidence="2" type="ORF">N1F79_00855</name>
</gene>
<feature type="transmembrane region" description="Helical" evidence="1">
    <location>
        <begin position="87"/>
        <end position="106"/>
    </location>
</feature>
<feature type="transmembrane region" description="Helical" evidence="1">
    <location>
        <begin position="52"/>
        <end position="75"/>
    </location>
</feature>
<dbReference type="Proteomes" id="UP001337305">
    <property type="component" value="Unassembled WGS sequence"/>
</dbReference>
<keyword evidence="3" id="KW-1185">Reference proteome</keyword>
<dbReference type="RefSeq" id="WP_303308670.1">
    <property type="nucleotide sequence ID" value="NZ_JAODOP010000001.1"/>
</dbReference>
<keyword evidence="1" id="KW-0472">Membrane</keyword>
<dbReference type="EMBL" id="JAODOP010000001">
    <property type="protein sequence ID" value="MEF3831664.1"/>
    <property type="molecule type" value="Genomic_DNA"/>
</dbReference>
<protein>
    <submittedName>
        <fullName evidence="2">DUF4386 domain-containing protein</fullName>
    </submittedName>
</protein>
<feature type="transmembrane region" description="Helical" evidence="1">
    <location>
        <begin position="198"/>
        <end position="220"/>
    </location>
</feature>
<accession>A0ABU7XLT3</accession>
<dbReference type="Pfam" id="PF14329">
    <property type="entry name" value="DUF4386"/>
    <property type="match status" value="1"/>
</dbReference>
<keyword evidence="1" id="KW-0812">Transmembrane</keyword>
<feature type="transmembrane region" description="Helical" evidence="1">
    <location>
        <begin position="174"/>
        <end position="192"/>
    </location>
</feature>
<sequence length="233" mass="26806">MHAYKNTGRLAGFLLLILILTGIFAEFFVRQNLYVNNDPIATTQNIIENQGLFRLGFVSDLVMSTVFFFYAYILYRIFKPVNKNISLLLLLCVVISVAMFCQNALYQFSVLELLINRGYSEAFIPEQLQVLSMFFQNIHTKGYYVNQIFFGMYLFPLGYLIFKSGLVPKIIGVFLMLGCIGDLVSFFDYFLFPDHESILINNITLPADIGEFSLCLWLLFMGVRNIDSPKLQH</sequence>
<name>A0ABU7XLT3_9FLAO</name>